<dbReference type="InterPro" id="IPR041027">
    <property type="entry name" value="FtsK_alpha"/>
</dbReference>
<feature type="binding site" evidence="7">
    <location>
        <begin position="588"/>
        <end position="595"/>
    </location>
    <ligand>
        <name>ATP</name>
        <dbReference type="ChEBI" id="CHEBI:30616"/>
    </ligand>
</feature>
<dbReference type="Proteomes" id="UP000185598">
    <property type="component" value="Unassembled WGS sequence"/>
</dbReference>
<evidence type="ECO:0000313" key="12">
    <source>
        <dbReference type="Proteomes" id="UP000185598"/>
    </source>
</evidence>
<dbReference type="AlphaFoldDB" id="A0A1Q9A9N1"/>
<organism evidence="11 12">
    <name type="scientific">Allorhizobium taibaishanense</name>
    <dbReference type="NCBI Taxonomy" id="887144"/>
    <lineage>
        <taxon>Bacteria</taxon>
        <taxon>Pseudomonadati</taxon>
        <taxon>Pseudomonadota</taxon>
        <taxon>Alphaproteobacteria</taxon>
        <taxon>Hyphomicrobiales</taxon>
        <taxon>Rhizobiaceae</taxon>
        <taxon>Rhizobium/Agrobacterium group</taxon>
        <taxon>Allorhizobium</taxon>
    </lineage>
</organism>
<dbReference type="GO" id="GO:0005524">
    <property type="term" value="F:ATP binding"/>
    <property type="evidence" value="ECO:0007669"/>
    <property type="project" value="UniProtKB-UniRule"/>
</dbReference>
<dbReference type="Proteomes" id="UP000544107">
    <property type="component" value="Unassembled WGS sequence"/>
</dbReference>
<dbReference type="PANTHER" id="PTHR22683">
    <property type="entry name" value="SPORULATION PROTEIN RELATED"/>
    <property type="match status" value="1"/>
</dbReference>
<dbReference type="PANTHER" id="PTHR22683:SF41">
    <property type="entry name" value="DNA TRANSLOCASE FTSK"/>
    <property type="match status" value="1"/>
</dbReference>
<dbReference type="GO" id="GO:0051301">
    <property type="term" value="P:cell division"/>
    <property type="evidence" value="ECO:0007669"/>
    <property type="project" value="UniProtKB-KW"/>
</dbReference>
<keyword evidence="11" id="KW-0131">Cell cycle</keyword>
<reference evidence="11 12" key="1">
    <citation type="submission" date="2016-09" db="EMBL/GenBank/DDBJ databases">
        <title>Rhizobium oryziradicis sp. nov., isolated from the root of rice.</title>
        <authorList>
            <person name="Zhao J."/>
            <person name="Zhang X."/>
        </authorList>
    </citation>
    <scope>NUCLEOTIDE SEQUENCE [LARGE SCALE GENOMIC DNA]</scope>
    <source>
        <strain evidence="11 12">14971</strain>
    </source>
</reference>
<name>A0A1Q9A9N1_9HYPH</name>
<dbReference type="Pfam" id="PF09397">
    <property type="entry name" value="FtsK_gamma"/>
    <property type="match status" value="1"/>
</dbReference>
<proteinExistence type="inferred from homology"/>
<keyword evidence="2 7" id="KW-0547">Nucleotide-binding</keyword>
<reference evidence="10 13" key="2">
    <citation type="submission" date="2020-08" db="EMBL/GenBank/DDBJ databases">
        <title>Genomic Encyclopedia of Type Strains, Phase IV (KMG-IV): sequencing the most valuable type-strain genomes for metagenomic binning, comparative biology and taxonomic classification.</title>
        <authorList>
            <person name="Goeker M."/>
        </authorList>
    </citation>
    <scope>NUCLEOTIDE SEQUENCE [LARGE SCALE GENOMIC DNA]</scope>
    <source>
        <strain evidence="10 13">DSM 100021</strain>
    </source>
</reference>
<feature type="domain" description="FtsK" evidence="9">
    <location>
        <begin position="571"/>
        <end position="790"/>
    </location>
</feature>
<dbReference type="InterPro" id="IPR050206">
    <property type="entry name" value="FtsK/SpoIIIE/SftA"/>
</dbReference>
<dbReference type="Gene3D" id="3.30.980.40">
    <property type="match status" value="1"/>
</dbReference>
<evidence type="ECO:0000313" key="11">
    <source>
        <dbReference type="EMBL" id="OLP51581.1"/>
    </source>
</evidence>
<dbReference type="InterPro" id="IPR002543">
    <property type="entry name" value="FtsK_dom"/>
</dbReference>
<evidence type="ECO:0000313" key="13">
    <source>
        <dbReference type="Proteomes" id="UP000544107"/>
    </source>
</evidence>
<keyword evidence="11" id="KW-0132">Cell division</keyword>
<keyword evidence="3 7" id="KW-0067">ATP-binding</keyword>
<dbReference type="PROSITE" id="PS50901">
    <property type="entry name" value="FTSK"/>
    <property type="match status" value="1"/>
</dbReference>
<dbReference type="STRING" id="887144.BJF91_16220"/>
<dbReference type="CDD" id="cd01127">
    <property type="entry name" value="TrwB_TraG_TraD_VirD4"/>
    <property type="match status" value="1"/>
</dbReference>
<gene>
    <name evidence="11" type="ORF">BJF91_16220</name>
    <name evidence="10" type="ORF">GGQ71_004261</name>
</gene>
<dbReference type="SUPFAM" id="SSF46785">
    <property type="entry name" value="Winged helix' DNA-binding domain"/>
    <property type="match status" value="1"/>
</dbReference>
<evidence type="ECO:0000256" key="1">
    <source>
        <dbReference type="ARBA" id="ARBA00006474"/>
    </source>
</evidence>
<evidence type="ECO:0000256" key="7">
    <source>
        <dbReference type="PROSITE-ProRule" id="PRU00289"/>
    </source>
</evidence>
<feature type="region of interest" description="Disordered" evidence="8">
    <location>
        <begin position="1"/>
        <end position="42"/>
    </location>
</feature>
<comment type="subunit">
    <text evidence="6">Homohexamer. Forms a ring that surrounds DNA.</text>
</comment>
<dbReference type="SUPFAM" id="SSF52540">
    <property type="entry name" value="P-loop containing nucleoside triphosphate hydrolases"/>
    <property type="match status" value="1"/>
</dbReference>
<comment type="caution">
    <text evidence="11">The sequence shown here is derived from an EMBL/GenBank/DDBJ whole genome shotgun (WGS) entry which is preliminary data.</text>
</comment>
<evidence type="ECO:0000256" key="3">
    <source>
        <dbReference type="ARBA" id="ARBA00022840"/>
    </source>
</evidence>
<evidence type="ECO:0000256" key="8">
    <source>
        <dbReference type="SAM" id="MobiDB-lite"/>
    </source>
</evidence>
<dbReference type="Gene3D" id="1.10.10.10">
    <property type="entry name" value="Winged helix-like DNA-binding domain superfamily/Winged helix DNA-binding domain"/>
    <property type="match status" value="1"/>
</dbReference>
<comment type="similarity">
    <text evidence="1">Belongs to the FtsK/SpoIIIE/SftA family.</text>
</comment>
<evidence type="ECO:0000313" key="10">
    <source>
        <dbReference type="EMBL" id="MBB4009964.1"/>
    </source>
</evidence>
<dbReference type="RefSeq" id="WP_075613273.1">
    <property type="nucleotide sequence ID" value="NZ_JACIED010000006.1"/>
</dbReference>
<evidence type="ECO:0000256" key="2">
    <source>
        <dbReference type="ARBA" id="ARBA00022741"/>
    </source>
</evidence>
<dbReference type="OrthoDB" id="9807790at2"/>
<dbReference type="InterPro" id="IPR036390">
    <property type="entry name" value="WH_DNA-bd_sf"/>
</dbReference>
<dbReference type="SMART" id="SM00843">
    <property type="entry name" value="Ftsk_gamma"/>
    <property type="match status" value="1"/>
</dbReference>
<evidence type="ECO:0000256" key="4">
    <source>
        <dbReference type="ARBA" id="ARBA00023125"/>
    </source>
</evidence>
<dbReference type="GO" id="GO:0003677">
    <property type="term" value="F:DNA binding"/>
    <property type="evidence" value="ECO:0007669"/>
    <property type="project" value="UniProtKB-KW"/>
</dbReference>
<dbReference type="InterPro" id="IPR018541">
    <property type="entry name" value="Ftsk_gamma"/>
</dbReference>
<sequence length="954" mass="102221">MRFPTQNTSRSSEPSGHDDPQAAATPSNGQTAQGGPLEPWQSAFVLGPNVRFTRTPEAAINKRREAEAAAEQAAIVAALQKAVDQARAVEAAPVAEQGAAPAAVAPVQPQPGSPSFFGLPKTGSPLIVPRRAPPPRPVSPRPVEASAEPAIEAAVEEAAPQVLEQCSMPPVIIAPQFSTDTFLYREAKTEAVAEAQAVTPAHLPEALRLRQAAAAMRMAEHIDVHLRQDAAPVEAPTVVAQQYAITPATLPLSDFAFFEMMSEPFDMEEETPVSVTSFVAQPKPMLFVPAPEPAPLAPTISTPSVGSVAALYREIRMRHGLEAQAPVAISVPEAVAEVSAAVVEPAGVDEAAPVVAEPVAEVETAVVDAAIDVAPWDEVVAEPDVSTAEVVAEAVETVEPMRSFNVARPVVETIRANRAIGGLEMNRSHPFDGDFVFPSISLLQEPPAVRAEAMQPEALEQSAGLLESVLEDFGIRGEVIDVRPGPVVTLYEFEPAPGIKSSRIIGLADDIARSMSALSARVAVVPGRNVIGIELPNAVRETVYLRELIECEDYWESRFKLALCLGKSIGGEPVIAELAKMPHLLVAGTTGSGKSVAINTMILSLLYRLKPEECRLIMVDPKMLELSVYDGIPHLLTPVVTDSKKAVMALKWAVREMEDRYRKMSRLGVRNIDGYNARAAQAREKGEVITVSVQVGFDRHSGEILYEDQDLDMSHMPYIVIIVDEMADLMMVAGKEIEGAIQRLAQMARAAGIHLIMATQRPSVDVITGTIKANFPTRISFQVTSKIDSRTILGEQGAEHLLGQGDMLHMIGGGRVCRVHGPFVSDAEVEQVVAHLKTQGRPEYLGTVTEEDGGEPASATPAAVDEAYERVAVNASGEESDEVYEKAVKVVLRDQKCSTSYIQRRLSIGYNRAASLVERMEREGLVGPANHVGKREIIVGGGAEPSGIGFDDAD</sequence>
<protein>
    <submittedName>
        <fullName evidence="11">Cell division protein FtsK</fullName>
    </submittedName>
    <submittedName>
        <fullName evidence="10">S-DNA-T family DNA segregation ATPase FtsK/SpoIIIE</fullName>
    </submittedName>
</protein>
<dbReference type="Gene3D" id="3.40.50.300">
    <property type="entry name" value="P-loop containing nucleotide triphosphate hydrolases"/>
    <property type="match status" value="1"/>
</dbReference>
<evidence type="ECO:0000256" key="6">
    <source>
        <dbReference type="ARBA" id="ARBA00025923"/>
    </source>
</evidence>
<dbReference type="EMBL" id="JACIED010000006">
    <property type="protein sequence ID" value="MBB4009964.1"/>
    <property type="molecule type" value="Genomic_DNA"/>
</dbReference>
<comment type="function">
    <text evidence="5">Essential cell division protein that coordinates cell division and chromosome segregation. The N-terminus is involved in assembly of the cell-division machinery. The C-terminus functions as a DNA motor that moves dsDNA in an ATP-dependent manner towards the dif recombination site, which is located within the replication terminus region. Translocation stops specifically at Xer-dif sites, where FtsK interacts with the Xer recombinase, allowing activation of chromosome unlinking by recombination. FtsK orienting polar sequences (KOPS) guide the direction of DNA translocation. FtsK can remove proteins from DNA as it translocates, but translocation stops specifically at XerCD-dif site, thereby preventing removal of XerC and XerD from dif.</text>
</comment>
<evidence type="ECO:0000256" key="5">
    <source>
        <dbReference type="ARBA" id="ARBA00024784"/>
    </source>
</evidence>
<dbReference type="SMART" id="SM00382">
    <property type="entry name" value="AAA"/>
    <property type="match status" value="1"/>
</dbReference>
<keyword evidence="4" id="KW-0238">DNA-binding</keyword>
<keyword evidence="12" id="KW-1185">Reference proteome</keyword>
<accession>A0A1Q9A9N1</accession>
<dbReference type="Pfam" id="PF17854">
    <property type="entry name" value="FtsK_alpha"/>
    <property type="match status" value="1"/>
</dbReference>
<dbReference type="EMBL" id="MKIN01000019">
    <property type="protein sequence ID" value="OLP51581.1"/>
    <property type="molecule type" value="Genomic_DNA"/>
</dbReference>
<dbReference type="InterPro" id="IPR003593">
    <property type="entry name" value="AAA+_ATPase"/>
</dbReference>
<feature type="compositionally biased region" description="Polar residues" evidence="8">
    <location>
        <begin position="24"/>
        <end position="33"/>
    </location>
</feature>
<dbReference type="Pfam" id="PF01580">
    <property type="entry name" value="FtsK_SpoIIIE"/>
    <property type="match status" value="1"/>
</dbReference>
<dbReference type="InterPro" id="IPR027417">
    <property type="entry name" value="P-loop_NTPase"/>
</dbReference>
<dbReference type="InterPro" id="IPR036388">
    <property type="entry name" value="WH-like_DNA-bd_sf"/>
</dbReference>
<feature type="compositionally biased region" description="Polar residues" evidence="8">
    <location>
        <begin position="1"/>
        <end position="14"/>
    </location>
</feature>
<evidence type="ECO:0000259" key="9">
    <source>
        <dbReference type="PROSITE" id="PS50901"/>
    </source>
</evidence>